<accession>A0ABW2KUN4</accession>
<evidence type="ECO:0000313" key="1">
    <source>
        <dbReference type="EMBL" id="MFC7333053.1"/>
    </source>
</evidence>
<proteinExistence type="predicted"/>
<sequence length="266" mass="29803">MGHQRLGKLPALRSLPEIVRYLVAGGTPTDDLVDQVTRIGQDALKRGQQDPLFVEALWLLARLPQAVGSPDVAGACQEIGLPDTLPTTLSEMLVVYDSALERFQRRQHAHVTDLGEIARRAGASALGEAIQSRLPSLWQPTADDLRTTLSTLKGTESFAVMAHSFYANFVGRVIRYYVDRNLHKMVGVDRLSRSVSDLRTFDDAIKRHCNEAALIMRNFARDWMGKNHYRDGRTVTRQDMGSFSAFAVEKIGRELEQRKGQRKDLS</sequence>
<name>A0ABW2KUN4_9PROT</name>
<dbReference type="EMBL" id="JBHTCM010000009">
    <property type="protein sequence ID" value="MFC7333053.1"/>
    <property type="molecule type" value="Genomic_DNA"/>
</dbReference>
<protein>
    <submittedName>
        <fullName evidence="1">Uncharacterized protein</fullName>
    </submittedName>
</protein>
<keyword evidence="2" id="KW-1185">Reference proteome</keyword>
<dbReference type="RefSeq" id="WP_377357888.1">
    <property type="nucleotide sequence ID" value="NZ_JBHTCM010000009.1"/>
</dbReference>
<evidence type="ECO:0000313" key="2">
    <source>
        <dbReference type="Proteomes" id="UP001596456"/>
    </source>
</evidence>
<gene>
    <name evidence="1" type="ORF">ACFQPS_07755</name>
</gene>
<reference evidence="2" key="1">
    <citation type="journal article" date="2019" name="Int. J. Syst. Evol. Microbiol.">
        <title>The Global Catalogue of Microorganisms (GCM) 10K type strain sequencing project: providing services to taxonomists for standard genome sequencing and annotation.</title>
        <authorList>
            <consortium name="The Broad Institute Genomics Platform"/>
            <consortium name="The Broad Institute Genome Sequencing Center for Infectious Disease"/>
            <person name="Wu L."/>
            <person name="Ma J."/>
        </authorList>
    </citation>
    <scope>NUCLEOTIDE SEQUENCE [LARGE SCALE GENOMIC DNA]</scope>
    <source>
        <strain evidence="2">CGMCC 1.16275</strain>
    </source>
</reference>
<comment type="caution">
    <text evidence="1">The sequence shown here is derived from an EMBL/GenBank/DDBJ whole genome shotgun (WGS) entry which is preliminary data.</text>
</comment>
<organism evidence="1 2">
    <name type="scientific">Rhodocista pekingensis</name>
    <dbReference type="NCBI Taxonomy" id="201185"/>
    <lineage>
        <taxon>Bacteria</taxon>
        <taxon>Pseudomonadati</taxon>
        <taxon>Pseudomonadota</taxon>
        <taxon>Alphaproteobacteria</taxon>
        <taxon>Rhodospirillales</taxon>
        <taxon>Azospirillaceae</taxon>
        <taxon>Rhodocista</taxon>
    </lineage>
</organism>
<dbReference type="Proteomes" id="UP001596456">
    <property type="component" value="Unassembled WGS sequence"/>
</dbReference>